<proteinExistence type="predicted"/>
<protein>
    <submittedName>
        <fullName evidence="2">Uncharacterized protein</fullName>
    </submittedName>
</protein>
<comment type="caution">
    <text evidence="2">The sequence shown here is derived from an EMBL/GenBank/DDBJ whole genome shotgun (WGS) entry which is preliminary data.</text>
</comment>
<sequence>METETYEEFGLGFDSALRKKQLCAKSGPGEPRVYASGVVVGWALAVRGPWRLRAYEEFGALPGQDILFRLSVSEPRNVPGVSGSIPPCVKNSSALRVGLETQSLRKWSHGGLGPGRARPMETESL</sequence>
<reference evidence="2 3" key="1">
    <citation type="journal article" date="2020" name="Mol. Plant">
        <title>The Chromosome-Based Rubber Tree Genome Provides New Insights into Spurge Genome Evolution and Rubber Biosynthesis.</title>
        <authorList>
            <person name="Liu J."/>
            <person name="Shi C."/>
            <person name="Shi C.C."/>
            <person name="Li W."/>
            <person name="Zhang Q.J."/>
            <person name="Zhang Y."/>
            <person name="Li K."/>
            <person name="Lu H.F."/>
            <person name="Shi C."/>
            <person name="Zhu S.T."/>
            <person name="Xiao Z.Y."/>
            <person name="Nan H."/>
            <person name="Yue Y."/>
            <person name="Zhu X.G."/>
            <person name="Wu Y."/>
            <person name="Hong X.N."/>
            <person name="Fan G.Y."/>
            <person name="Tong Y."/>
            <person name="Zhang D."/>
            <person name="Mao C.L."/>
            <person name="Liu Y.L."/>
            <person name="Hao S.J."/>
            <person name="Liu W.Q."/>
            <person name="Lv M.Q."/>
            <person name="Zhang H.B."/>
            <person name="Liu Y."/>
            <person name="Hu-Tang G.R."/>
            <person name="Wang J.P."/>
            <person name="Wang J.H."/>
            <person name="Sun Y.H."/>
            <person name="Ni S.B."/>
            <person name="Chen W.B."/>
            <person name="Zhang X.C."/>
            <person name="Jiao Y.N."/>
            <person name="Eichler E.E."/>
            <person name="Li G.H."/>
            <person name="Liu X."/>
            <person name="Gao L.Z."/>
        </authorList>
    </citation>
    <scope>NUCLEOTIDE SEQUENCE [LARGE SCALE GENOMIC DNA]</scope>
    <source>
        <strain evidence="3">cv. GT1</strain>
        <tissue evidence="2">Leaf</tissue>
    </source>
</reference>
<name>A0A6A6LT48_HEVBR</name>
<evidence type="ECO:0000313" key="3">
    <source>
        <dbReference type="Proteomes" id="UP000467840"/>
    </source>
</evidence>
<gene>
    <name evidence="2" type="ORF">GH714_036365</name>
</gene>
<organism evidence="2 3">
    <name type="scientific">Hevea brasiliensis</name>
    <name type="common">Para rubber tree</name>
    <name type="synonym">Siphonia brasiliensis</name>
    <dbReference type="NCBI Taxonomy" id="3981"/>
    <lineage>
        <taxon>Eukaryota</taxon>
        <taxon>Viridiplantae</taxon>
        <taxon>Streptophyta</taxon>
        <taxon>Embryophyta</taxon>
        <taxon>Tracheophyta</taxon>
        <taxon>Spermatophyta</taxon>
        <taxon>Magnoliopsida</taxon>
        <taxon>eudicotyledons</taxon>
        <taxon>Gunneridae</taxon>
        <taxon>Pentapetalae</taxon>
        <taxon>rosids</taxon>
        <taxon>fabids</taxon>
        <taxon>Malpighiales</taxon>
        <taxon>Euphorbiaceae</taxon>
        <taxon>Crotonoideae</taxon>
        <taxon>Micrandreae</taxon>
        <taxon>Hevea</taxon>
    </lineage>
</organism>
<dbReference type="AlphaFoldDB" id="A0A6A6LT48"/>
<feature type="region of interest" description="Disordered" evidence="1">
    <location>
        <begin position="106"/>
        <end position="125"/>
    </location>
</feature>
<evidence type="ECO:0000256" key="1">
    <source>
        <dbReference type="SAM" id="MobiDB-lite"/>
    </source>
</evidence>
<evidence type="ECO:0000313" key="2">
    <source>
        <dbReference type="EMBL" id="KAF2304630.1"/>
    </source>
</evidence>
<keyword evidence="3" id="KW-1185">Reference proteome</keyword>
<dbReference type="Proteomes" id="UP000467840">
    <property type="component" value="Chromosome 16"/>
</dbReference>
<accession>A0A6A6LT48</accession>
<dbReference type="EMBL" id="JAAGAX010000009">
    <property type="protein sequence ID" value="KAF2304630.1"/>
    <property type="molecule type" value="Genomic_DNA"/>
</dbReference>